<keyword evidence="4" id="KW-1185">Reference proteome</keyword>
<organism evidence="3 4">
    <name type="scientific">Herbinix luporum</name>
    <dbReference type="NCBI Taxonomy" id="1679721"/>
    <lineage>
        <taxon>Bacteria</taxon>
        <taxon>Bacillati</taxon>
        <taxon>Bacillota</taxon>
        <taxon>Clostridia</taxon>
        <taxon>Lachnospirales</taxon>
        <taxon>Lachnospiraceae</taxon>
        <taxon>Herbinix</taxon>
    </lineage>
</organism>
<evidence type="ECO:0000313" key="4">
    <source>
        <dbReference type="Proteomes" id="UP000196053"/>
    </source>
</evidence>
<dbReference type="RefSeq" id="WP_058257370.1">
    <property type="nucleotide sequence ID" value="NZ_LN879430.1"/>
</dbReference>
<dbReference type="Proteomes" id="UP000196053">
    <property type="component" value="Chromosome I"/>
</dbReference>
<feature type="region of interest" description="Disordered" evidence="1">
    <location>
        <begin position="138"/>
        <end position="161"/>
    </location>
</feature>
<dbReference type="EMBL" id="LN879430">
    <property type="protein sequence ID" value="CUH91948.1"/>
    <property type="molecule type" value="Genomic_DNA"/>
</dbReference>
<protein>
    <submittedName>
        <fullName evidence="3">Uncharacterized protein</fullName>
    </submittedName>
</protein>
<evidence type="ECO:0000256" key="1">
    <source>
        <dbReference type="SAM" id="MobiDB-lite"/>
    </source>
</evidence>
<keyword evidence="2" id="KW-0812">Transmembrane</keyword>
<dbReference type="OrthoDB" id="110272at186803"/>
<gene>
    <name evidence="3" type="ORF">SD1D_0395</name>
</gene>
<dbReference type="KEGG" id="hsd:SD1D_0395"/>
<keyword evidence="2" id="KW-0472">Membrane</keyword>
<sequence length="285" mass="32349">MNFKQNNNNEQKMDEFNIKHHLNTSLDQKGISVSEDLINRTLEAINKQGKTKQEEDHRPLITKIRLLMKVAAAVLVFMVGLSAIHLFNPSGLKQKSVNEEAKSFTLDGKNDIAISDRAGELDNEIATKEAQEIDDQVNDTLGSWDNGTVEEDNKKEPGTNELTSLSNYELSFTDITAIKEEEVKSITVKSHDKDIRVQLKEPVDIEKFYSVMENYRFKYDEADDSTVEYTIKLVGKDNESHIIIGLYTITVDNTHRDVASHSKYSVLDTSLLIDDLKEFLASYDN</sequence>
<feature type="transmembrane region" description="Helical" evidence="2">
    <location>
        <begin position="66"/>
        <end position="87"/>
    </location>
</feature>
<reference evidence="4" key="1">
    <citation type="submission" date="2015-09" db="EMBL/GenBank/DDBJ databases">
        <authorList>
            <person name="Wibberg D."/>
        </authorList>
    </citation>
    <scope>NUCLEOTIDE SEQUENCE [LARGE SCALE GENOMIC DNA]</scope>
    <source>
        <strain evidence="4">SD1D</strain>
    </source>
</reference>
<evidence type="ECO:0000256" key="2">
    <source>
        <dbReference type="SAM" id="Phobius"/>
    </source>
</evidence>
<proteinExistence type="predicted"/>
<accession>A0A0K8J3P9</accession>
<keyword evidence="2" id="KW-1133">Transmembrane helix</keyword>
<evidence type="ECO:0000313" key="3">
    <source>
        <dbReference type="EMBL" id="CUH91948.1"/>
    </source>
</evidence>
<dbReference type="AlphaFoldDB" id="A0A0K8J3P9"/>
<name>A0A0K8J3P9_9FIRM</name>